<evidence type="ECO:0000259" key="6">
    <source>
        <dbReference type="Pfam" id="PF03126"/>
    </source>
</evidence>
<feature type="compositionally biased region" description="Basic residues" evidence="5">
    <location>
        <begin position="92"/>
        <end position="108"/>
    </location>
</feature>
<dbReference type="EMBL" id="JABSTR010000011">
    <property type="protein sequence ID" value="KAH9381945.1"/>
    <property type="molecule type" value="Genomic_DNA"/>
</dbReference>
<dbReference type="PANTHER" id="PTHR13115:SF8">
    <property type="entry name" value="RNA POLYMERASE-ASSOCIATED PROTEIN RTF1 HOMOLOG"/>
    <property type="match status" value="1"/>
</dbReference>
<dbReference type="OrthoDB" id="6931295at2759"/>
<comment type="subcellular location">
    <subcellularLocation>
        <location evidence="1">Nucleus</location>
    </subcellularLocation>
</comment>
<feature type="compositionally biased region" description="Basic and acidic residues" evidence="5">
    <location>
        <begin position="574"/>
        <end position="585"/>
    </location>
</feature>
<dbReference type="Gene3D" id="3.90.70.200">
    <property type="entry name" value="Plus-3 domain"/>
    <property type="match status" value="1"/>
</dbReference>
<dbReference type="InterPro" id="IPR036128">
    <property type="entry name" value="Plus3-like_sf"/>
</dbReference>
<evidence type="ECO:0000256" key="4">
    <source>
        <dbReference type="ARBA" id="ARBA00023242"/>
    </source>
</evidence>
<sequence length="710" mass="78112">MLPLAQAGASPAVAASKTITGYDPVSMQVVCMDTAPHEDCPPSEEEYLEDMIRIWRRKHSSKAPKGNDAPGQQQTAARSGHAPQGGVASKSSTHRSSKPQWRPKHTPHIGRDELIVVLKPNTTLDLKATFAAGQVGSAVRNLLRECGNVELSVWPVWEQNVIVCGLNSEPATRRLLGDVTLTIDGRQLPFRGHAKATGDVCKGDITIDPNDTSGSLKPKLRWKTAKFFPADICPRPKPGRCDQCGCELATTPEGPVEHKCTPRCLICGGEHLTGTSGCNGKYRKPIKPGTSPTTDKRKDDFKKIQASKGSHKTSTPVSGRPAPVKNNTRSGTVARTQIFSAEDFPTLPNAPNKVSDWVRAASRPLCSPSLLTTPTEVALQRQNAEVRRQSEILANKIQELETRLAGLTESQTTAGTSEPMQQSEPSERDESASVASGVSSASRCSDCTFVQRVPHVEQRLTKLERTIEELPKKILEGVRASFAELWQQELSQIILAVTDSVMDTVQDWVGTQLRDNRSRSRSPRSDSHRQEKEKRKSLEGEDSQAQAARKLKARYIYSDDEDYDTSDRDDEEDNKAGGDASERRHSSSSSSSSLEDEEEAKPQLVAAKEEVSKIKEGKQGQSVHLGRSRTNKGLRLKHGKQERVFRAGVVSNQDFTDSDLYKWTEGMNLAGVAFPTTEEVARKLKDVQGALNYQYKESDVETIVSEKQRF</sequence>
<feature type="compositionally biased region" description="Basic and acidic residues" evidence="5">
    <location>
        <begin position="607"/>
        <end position="618"/>
    </location>
</feature>
<evidence type="ECO:0000256" key="5">
    <source>
        <dbReference type="SAM" id="MobiDB-lite"/>
    </source>
</evidence>
<dbReference type="PANTHER" id="PTHR13115">
    <property type="entry name" value="RNA POLYMERASE-ASSOCIATED PROTEIN RTF1 HOMOLOG"/>
    <property type="match status" value="1"/>
</dbReference>
<feature type="compositionally biased region" description="Basic and acidic residues" evidence="5">
    <location>
        <begin position="294"/>
        <end position="303"/>
    </location>
</feature>
<evidence type="ECO:0000256" key="2">
    <source>
        <dbReference type="ARBA" id="ARBA00023015"/>
    </source>
</evidence>
<keyword evidence="4" id="KW-0539">Nucleus</keyword>
<evidence type="ECO:0000313" key="7">
    <source>
        <dbReference type="EMBL" id="KAH9381945.1"/>
    </source>
</evidence>
<dbReference type="VEuPathDB" id="VectorBase:HLOH_053428"/>
<dbReference type="GO" id="GO:0016593">
    <property type="term" value="C:Cdc73/Paf1 complex"/>
    <property type="evidence" value="ECO:0007669"/>
    <property type="project" value="TreeGrafter"/>
</dbReference>
<dbReference type="InterPro" id="IPR004343">
    <property type="entry name" value="Plus-3_dom"/>
</dbReference>
<dbReference type="GO" id="GO:1990269">
    <property type="term" value="F:RNA polymerase II C-terminal domain phosphoserine binding"/>
    <property type="evidence" value="ECO:0007669"/>
    <property type="project" value="TreeGrafter"/>
</dbReference>
<feature type="region of interest" description="Disordered" evidence="5">
    <location>
        <begin position="513"/>
        <end position="638"/>
    </location>
</feature>
<feature type="compositionally biased region" description="Basic residues" evidence="5">
    <location>
        <begin position="626"/>
        <end position="638"/>
    </location>
</feature>
<keyword evidence="2" id="KW-0805">Transcription regulation</keyword>
<dbReference type="SUPFAM" id="SSF159042">
    <property type="entry name" value="Plus3-like"/>
    <property type="match status" value="1"/>
</dbReference>
<evidence type="ECO:0000256" key="3">
    <source>
        <dbReference type="ARBA" id="ARBA00023163"/>
    </source>
</evidence>
<dbReference type="GO" id="GO:0003677">
    <property type="term" value="F:DNA binding"/>
    <property type="evidence" value="ECO:0007669"/>
    <property type="project" value="InterPro"/>
</dbReference>
<feature type="compositionally biased region" description="Polar residues" evidence="5">
    <location>
        <begin position="408"/>
        <end position="424"/>
    </location>
</feature>
<evidence type="ECO:0000313" key="8">
    <source>
        <dbReference type="Proteomes" id="UP000821853"/>
    </source>
</evidence>
<dbReference type="Proteomes" id="UP000821853">
    <property type="component" value="Chromosome 9"/>
</dbReference>
<accession>A0A9J6H4H2</accession>
<evidence type="ECO:0000256" key="1">
    <source>
        <dbReference type="ARBA" id="ARBA00004123"/>
    </source>
</evidence>
<feature type="region of interest" description="Disordered" evidence="5">
    <location>
        <begin position="59"/>
        <end position="108"/>
    </location>
</feature>
<feature type="compositionally biased region" description="Basic and acidic residues" evidence="5">
    <location>
        <begin position="514"/>
        <end position="539"/>
    </location>
</feature>
<keyword evidence="3" id="KW-0804">Transcription</keyword>
<feature type="region of interest" description="Disordered" evidence="5">
    <location>
        <begin position="278"/>
        <end position="328"/>
    </location>
</feature>
<dbReference type="AlphaFoldDB" id="A0A9J6H4H2"/>
<comment type="caution">
    <text evidence="7">The sequence shown here is derived from an EMBL/GenBank/DDBJ whole genome shotgun (WGS) entry which is preliminary data.</text>
</comment>
<gene>
    <name evidence="7" type="ORF">HPB48_013582</name>
</gene>
<name>A0A9J6H4H2_HAELO</name>
<dbReference type="Pfam" id="PF03126">
    <property type="entry name" value="Plus-3"/>
    <property type="match status" value="1"/>
</dbReference>
<feature type="domain" description="Plus3" evidence="6">
    <location>
        <begin position="610"/>
        <end position="667"/>
    </location>
</feature>
<reference evidence="7 8" key="1">
    <citation type="journal article" date="2020" name="Cell">
        <title>Large-Scale Comparative Analyses of Tick Genomes Elucidate Their Genetic Diversity and Vector Capacities.</title>
        <authorList>
            <consortium name="Tick Genome and Microbiome Consortium (TIGMIC)"/>
            <person name="Jia N."/>
            <person name="Wang J."/>
            <person name="Shi W."/>
            <person name="Du L."/>
            <person name="Sun Y."/>
            <person name="Zhan W."/>
            <person name="Jiang J.F."/>
            <person name="Wang Q."/>
            <person name="Zhang B."/>
            <person name="Ji P."/>
            <person name="Bell-Sakyi L."/>
            <person name="Cui X.M."/>
            <person name="Yuan T.T."/>
            <person name="Jiang B.G."/>
            <person name="Yang W.F."/>
            <person name="Lam T.T."/>
            <person name="Chang Q.C."/>
            <person name="Ding S.J."/>
            <person name="Wang X.J."/>
            <person name="Zhu J.G."/>
            <person name="Ruan X.D."/>
            <person name="Zhao L."/>
            <person name="Wei J.T."/>
            <person name="Ye R.Z."/>
            <person name="Que T.C."/>
            <person name="Du C.H."/>
            <person name="Zhou Y.H."/>
            <person name="Cheng J.X."/>
            <person name="Dai P.F."/>
            <person name="Guo W.B."/>
            <person name="Han X.H."/>
            <person name="Huang E.J."/>
            <person name="Li L.F."/>
            <person name="Wei W."/>
            <person name="Gao Y.C."/>
            <person name="Liu J.Z."/>
            <person name="Shao H.Z."/>
            <person name="Wang X."/>
            <person name="Wang C.C."/>
            <person name="Yang T.C."/>
            <person name="Huo Q.B."/>
            <person name="Li W."/>
            <person name="Chen H.Y."/>
            <person name="Chen S.E."/>
            <person name="Zhou L.G."/>
            <person name="Ni X.B."/>
            <person name="Tian J.H."/>
            <person name="Sheng Y."/>
            <person name="Liu T."/>
            <person name="Pan Y.S."/>
            <person name="Xia L.Y."/>
            <person name="Li J."/>
            <person name="Zhao F."/>
            <person name="Cao W.C."/>
        </authorList>
    </citation>
    <scope>NUCLEOTIDE SEQUENCE [LARGE SCALE GENOMIC DNA]</scope>
    <source>
        <strain evidence="7">HaeL-2018</strain>
    </source>
</reference>
<protein>
    <recommendedName>
        <fullName evidence="6">Plus3 domain-containing protein</fullName>
    </recommendedName>
</protein>
<keyword evidence="8" id="KW-1185">Reference proteome</keyword>
<organism evidence="7 8">
    <name type="scientific">Haemaphysalis longicornis</name>
    <name type="common">Bush tick</name>
    <dbReference type="NCBI Taxonomy" id="44386"/>
    <lineage>
        <taxon>Eukaryota</taxon>
        <taxon>Metazoa</taxon>
        <taxon>Ecdysozoa</taxon>
        <taxon>Arthropoda</taxon>
        <taxon>Chelicerata</taxon>
        <taxon>Arachnida</taxon>
        <taxon>Acari</taxon>
        <taxon>Parasitiformes</taxon>
        <taxon>Ixodida</taxon>
        <taxon>Ixodoidea</taxon>
        <taxon>Ixodidae</taxon>
        <taxon>Haemaphysalinae</taxon>
        <taxon>Haemaphysalis</taxon>
    </lineage>
</organism>
<feature type="compositionally biased region" description="Acidic residues" evidence="5">
    <location>
        <begin position="558"/>
        <end position="573"/>
    </location>
</feature>
<proteinExistence type="predicted"/>
<feature type="region of interest" description="Disordered" evidence="5">
    <location>
        <begin position="408"/>
        <end position="437"/>
    </location>
</feature>